<keyword evidence="3" id="KW-1185">Reference proteome</keyword>
<dbReference type="InParanoid" id="G0NDW9"/>
<evidence type="ECO:0000313" key="2">
    <source>
        <dbReference type="EMBL" id="EGT58582.1"/>
    </source>
</evidence>
<organism evidence="3">
    <name type="scientific">Caenorhabditis brenneri</name>
    <name type="common">Nematode worm</name>
    <dbReference type="NCBI Taxonomy" id="135651"/>
    <lineage>
        <taxon>Eukaryota</taxon>
        <taxon>Metazoa</taxon>
        <taxon>Ecdysozoa</taxon>
        <taxon>Nematoda</taxon>
        <taxon>Chromadorea</taxon>
        <taxon>Rhabditida</taxon>
        <taxon>Rhabditina</taxon>
        <taxon>Rhabditomorpha</taxon>
        <taxon>Rhabditoidea</taxon>
        <taxon>Rhabditidae</taxon>
        <taxon>Peloderinae</taxon>
        <taxon>Caenorhabditis</taxon>
    </lineage>
</organism>
<sequence>MRFVEKKRTIIPSLQETGQESEKIKERSKVIIHKLEFQLQRKMAEVDNRERCLAMEENPRMVIDKLKMLEAFQKDFKNSSEVSNETLEDGAGKKMGCVYNNCTALSNTNLTLTSDSTTTDWQHEVHWPRHEELCQHNLQKVKKVCRTHEDLLEFYKKHTKDSVGNLVTMQWTTRDSTPGSTDKSAAPQLKPHG</sequence>
<feature type="region of interest" description="Disordered" evidence="1">
    <location>
        <begin position="172"/>
        <end position="193"/>
    </location>
</feature>
<gene>
    <name evidence="2" type="ORF">CAEBREN_07945</name>
</gene>
<protein>
    <submittedName>
        <fullName evidence="2">Uncharacterized protein</fullName>
    </submittedName>
</protein>
<proteinExistence type="predicted"/>
<evidence type="ECO:0000313" key="3">
    <source>
        <dbReference type="Proteomes" id="UP000008068"/>
    </source>
</evidence>
<reference evidence="3" key="1">
    <citation type="submission" date="2011-07" db="EMBL/GenBank/DDBJ databases">
        <authorList>
            <consortium name="Caenorhabditis brenneri Sequencing and Analysis Consortium"/>
            <person name="Wilson R.K."/>
        </authorList>
    </citation>
    <scope>NUCLEOTIDE SEQUENCE [LARGE SCALE GENOMIC DNA]</scope>
    <source>
        <strain evidence="3">PB2801</strain>
    </source>
</reference>
<dbReference type="HOGENOM" id="CLU_1409950_0_0_1"/>
<dbReference type="Proteomes" id="UP000008068">
    <property type="component" value="Unassembled WGS sequence"/>
</dbReference>
<feature type="compositionally biased region" description="Polar residues" evidence="1">
    <location>
        <begin position="172"/>
        <end position="183"/>
    </location>
</feature>
<accession>G0NDW9</accession>
<evidence type="ECO:0000256" key="1">
    <source>
        <dbReference type="SAM" id="MobiDB-lite"/>
    </source>
</evidence>
<dbReference type="EMBL" id="GL379870">
    <property type="protein sequence ID" value="EGT58582.1"/>
    <property type="molecule type" value="Genomic_DNA"/>
</dbReference>
<dbReference type="AlphaFoldDB" id="G0NDW9"/>
<name>G0NDW9_CAEBE</name>